<dbReference type="Proteomes" id="UP000830375">
    <property type="component" value="Unassembled WGS sequence"/>
</dbReference>
<evidence type="ECO:0000313" key="2">
    <source>
        <dbReference type="Proteomes" id="UP000830375"/>
    </source>
</evidence>
<evidence type="ECO:0000313" key="1">
    <source>
        <dbReference type="EMBL" id="KAI2644619.1"/>
    </source>
</evidence>
<gene>
    <name evidence="1" type="ORF">H4Q32_024790</name>
</gene>
<protein>
    <submittedName>
        <fullName evidence="1">Diaminopimelate epimerase</fullName>
    </submittedName>
</protein>
<dbReference type="EMBL" id="JACTAM010002481">
    <property type="protein sequence ID" value="KAI2644619.1"/>
    <property type="molecule type" value="Genomic_DNA"/>
</dbReference>
<name>A0ABQ8L1I5_LABRO</name>
<reference evidence="1 2" key="1">
    <citation type="submission" date="2022-01" db="EMBL/GenBank/DDBJ databases">
        <title>A high-quality chromosome-level genome assembly of rohu carp, Labeo rohita.</title>
        <authorList>
            <person name="Arick M.A. II"/>
            <person name="Hsu C.-Y."/>
            <person name="Magbanua Z."/>
            <person name="Pechanova O."/>
            <person name="Grover C."/>
            <person name="Miller E."/>
            <person name="Thrash A."/>
            <person name="Ezzel L."/>
            <person name="Alam S."/>
            <person name="Benzie J."/>
            <person name="Hamilton M."/>
            <person name="Karsi A."/>
            <person name="Lawrence M.L."/>
            <person name="Peterson D.G."/>
        </authorList>
    </citation>
    <scope>NUCLEOTIDE SEQUENCE [LARGE SCALE GENOMIC DNA]</scope>
    <source>
        <strain evidence="2">BAU-BD-2019</strain>
        <tissue evidence="1">Blood</tissue>
    </source>
</reference>
<keyword evidence="2" id="KW-1185">Reference proteome</keyword>
<sequence length="250" mass="28728">MASTSKTFKRCVDPCPRYLTPDDMHNLCIYCLGEEYARDVLEGAACVHCELFSMKKLHSRLSLFSRGEGQLRAPCGSGPSAAEAWRKMSLWGSQADLADELKKGLSLPFHSEIGKVWKMPHSSRIHLFLHSNYANIEGMREYGYERMPSVEEVLASYLSIGKTSSLKTLSLPSILLQVTSRLTLWGRKTRRRATWRRKRRTAHININKRKSAMQCTARSTERLSEYVVTQEKWSETISENEKEYKCLKDR</sequence>
<organism evidence="1 2">
    <name type="scientific">Labeo rohita</name>
    <name type="common">Indian major carp</name>
    <name type="synonym">Cyprinus rohita</name>
    <dbReference type="NCBI Taxonomy" id="84645"/>
    <lineage>
        <taxon>Eukaryota</taxon>
        <taxon>Metazoa</taxon>
        <taxon>Chordata</taxon>
        <taxon>Craniata</taxon>
        <taxon>Vertebrata</taxon>
        <taxon>Euteleostomi</taxon>
        <taxon>Actinopterygii</taxon>
        <taxon>Neopterygii</taxon>
        <taxon>Teleostei</taxon>
        <taxon>Ostariophysi</taxon>
        <taxon>Cypriniformes</taxon>
        <taxon>Cyprinidae</taxon>
        <taxon>Labeoninae</taxon>
        <taxon>Labeonini</taxon>
        <taxon>Labeo</taxon>
    </lineage>
</organism>
<proteinExistence type="predicted"/>
<comment type="caution">
    <text evidence="1">The sequence shown here is derived from an EMBL/GenBank/DDBJ whole genome shotgun (WGS) entry which is preliminary data.</text>
</comment>
<accession>A0ABQ8L1I5</accession>